<protein>
    <recommendedName>
        <fullName evidence="4">Secreted protein</fullName>
    </recommendedName>
</protein>
<organism evidence="2 3">
    <name type="scientific">Streptomyces synnematoformans</name>
    <dbReference type="NCBI Taxonomy" id="415721"/>
    <lineage>
        <taxon>Bacteria</taxon>
        <taxon>Bacillati</taxon>
        <taxon>Actinomycetota</taxon>
        <taxon>Actinomycetes</taxon>
        <taxon>Kitasatosporales</taxon>
        <taxon>Streptomycetaceae</taxon>
        <taxon>Streptomyces</taxon>
    </lineage>
</organism>
<evidence type="ECO:0008006" key="4">
    <source>
        <dbReference type="Google" id="ProtNLM"/>
    </source>
</evidence>
<evidence type="ECO:0000256" key="1">
    <source>
        <dbReference type="SAM" id="MobiDB-lite"/>
    </source>
</evidence>
<proteinExistence type="predicted"/>
<dbReference type="EMBL" id="BAAAPF010000041">
    <property type="protein sequence ID" value="GAA2118417.1"/>
    <property type="molecule type" value="Genomic_DNA"/>
</dbReference>
<evidence type="ECO:0000313" key="3">
    <source>
        <dbReference type="Proteomes" id="UP001500443"/>
    </source>
</evidence>
<reference evidence="2 3" key="1">
    <citation type="journal article" date="2019" name="Int. J. Syst. Evol. Microbiol.">
        <title>The Global Catalogue of Microorganisms (GCM) 10K type strain sequencing project: providing services to taxonomists for standard genome sequencing and annotation.</title>
        <authorList>
            <consortium name="The Broad Institute Genomics Platform"/>
            <consortium name="The Broad Institute Genome Sequencing Center for Infectious Disease"/>
            <person name="Wu L."/>
            <person name="Ma J."/>
        </authorList>
    </citation>
    <scope>NUCLEOTIDE SEQUENCE [LARGE SCALE GENOMIC DNA]</scope>
    <source>
        <strain evidence="2 3">JCM 15481</strain>
    </source>
</reference>
<dbReference type="Proteomes" id="UP001500443">
    <property type="component" value="Unassembled WGS sequence"/>
</dbReference>
<accession>A0ABN2XYV7</accession>
<name>A0ABN2XYV7_9ACTN</name>
<dbReference type="RefSeq" id="WP_344289453.1">
    <property type="nucleotide sequence ID" value="NZ_BAAAPF010000041.1"/>
</dbReference>
<keyword evidence="3" id="KW-1185">Reference proteome</keyword>
<evidence type="ECO:0000313" key="2">
    <source>
        <dbReference type="EMBL" id="GAA2118417.1"/>
    </source>
</evidence>
<sequence>MNWWTLIFAAVAAVASAAVARWEWFDRPQHAWWIRRNRERIDVVQQPGKATFRAVDFNDRHRATFLVHAIGTAIVHNVSIDVVGGKVLGSPELERIGGMTQGSEPFEFDVLVPPTSEGDAWVEIRWLLPRPLRVFGQRIHVRTGELQRWRWQWRSLRLRKRRSEPWWMMRPVRTTGVWVKHDQSPLARIPGTDLRSGEPPAVGSGARRRMLPSKFASKLGRGRVSSETQEPTRSDE</sequence>
<comment type="caution">
    <text evidence="2">The sequence shown here is derived from an EMBL/GenBank/DDBJ whole genome shotgun (WGS) entry which is preliminary data.</text>
</comment>
<feature type="region of interest" description="Disordered" evidence="1">
    <location>
        <begin position="188"/>
        <end position="236"/>
    </location>
</feature>
<gene>
    <name evidence="2" type="ORF">GCM10009802_20030</name>
</gene>